<dbReference type="Gene3D" id="3.40.50.2000">
    <property type="entry name" value="Glycogen Phosphorylase B"/>
    <property type="match status" value="2"/>
</dbReference>
<sequence length="422" mass="47284">MHIALITTYPPGRGSLNEYAHHFVRALRGKEEIHHLTLLVDELPHGQAYPQPEDRPGLATLEIVPCWRFNDPANPWRILRQIQRVQPDLALFNLQFASFGDKKIPAMLGLITPMLVRLAGYPSMVLLHNIMETVDLRSAGYARHRVLEWLMRGAGTLATYALLQADLVALTIPKYVEIFRTKYRARNVLLAPHGSFDDQVAMPSFETPPGPRRIMAFGKFGTYKRIEVMVEALERLEERGYRDLELVIAGTDSPNAKGYLDEMKRRYAHISNLRFLGYVPEEEVADVFRSATVVVFPYTSTTGSSGVLHQAGSYGCAVALPNIGDFAEVITEEGYTGEFFEPNDPDSLADAIAHLLDDEELRQSMGMRNFLASRGLPIADVLDWYVLHFQELLAKRGRRHTATTPAPVRTASAGSQVEQARG</sequence>
<feature type="domain" description="Glycosyl transferase family 1" evidence="2">
    <location>
        <begin position="205"/>
        <end position="366"/>
    </location>
</feature>
<dbReference type="Proteomes" id="UP000317371">
    <property type="component" value="Unassembled WGS sequence"/>
</dbReference>
<evidence type="ECO:0000313" key="4">
    <source>
        <dbReference type="Proteomes" id="UP000317371"/>
    </source>
</evidence>
<protein>
    <submittedName>
        <fullName evidence="3">Glycosyltransferase</fullName>
    </submittedName>
</protein>
<dbReference type="AlphaFoldDB" id="A0A540VLG6"/>
<keyword evidence="4" id="KW-1185">Reference proteome</keyword>
<dbReference type="PANTHER" id="PTHR12526:SF638">
    <property type="entry name" value="SPORE COAT PROTEIN SA"/>
    <property type="match status" value="1"/>
</dbReference>
<dbReference type="RefSeq" id="WP_141608328.1">
    <property type="nucleotide sequence ID" value="NZ_VIGC02000002.1"/>
</dbReference>
<feature type="compositionally biased region" description="Polar residues" evidence="1">
    <location>
        <begin position="412"/>
        <end position="422"/>
    </location>
</feature>
<evidence type="ECO:0000313" key="3">
    <source>
        <dbReference type="EMBL" id="TQE97601.1"/>
    </source>
</evidence>
<name>A0A540VLG6_9CHLR</name>
<dbReference type="Pfam" id="PF00534">
    <property type="entry name" value="Glycos_transf_1"/>
    <property type="match status" value="1"/>
</dbReference>
<gene>
    <name evidence="3" type="ORF">FKZ61_01640</name>
</gene>
<proteinExistence type="predicted"/>
<organism evidence="3 4">
    <name type="scientific">Litorilinea aerophila</name>
    <dbReference type="NCBI Taxonomy" id="1204385"/>
    <lineage>
        <taxon>Bacteria</taxon>
        <taxon>Bacillati</taxon>
        <taxon>Chloroflexota</taxon>
        <taxon>Caldilineae</taxon>
        <taxon>Caldilineales</taxon>
        <taxon>Caldilineaceae</taxon>
        <taxon>Litorilinea</taxon>
    </lineage>
</organism>
<dbReference type="GO" id="GO:0016757">
    <property type="term" value="F:glycosyltransferase activity"/>
    <property type="evidence" value="ECO:0007669"/>
    <property type="project" value="InterPro"/>
</dbReference>
<dbReference type="SUPFAM" id="SSF53756">
    <property type="entry name" value="UDP-Glycosyltransferase/glycogen phosphorylase"/>
    <property type="match status" value="1"/>
</dbReference>
<keyword evidence="3" id="KW-0808">Transferase</keyword>
<evidence type="ECO:0000256" key="1">
    <source>
        <dbReference type="SAM" id="MobiDB-lite"/>
    </source>
</evidence>
<dbReference type="InParanoid" id="A0A540VLG6"/>
<dbReference type="InterPro" id="IPR001296">
    <property type="entry name" value="Glyco_trans_1"/>
</dbReference>
<dbReference type="OrthoDB" id="9771846at2"/>
<accession>A0A540VLG6</accession>
<evidence type="ECO:0000259" key="2">
    <source>
        <dbReference type="Pfam" id="PF00534"/>
    </source>
</evidence>
<feature type="region of interest" description="Disordered" evidence="1">
    <location>
        <begin position="398"/>
        <end position="422"/>
    </location>
</feature>
<dbReference type="PANTHER" id="PTHR12526">
    <property type="entry name" value="GLYCOSYLTRANSFERASE"/>
    <property type="match status" value="1"/>
</dbReference>
<dbReference type="EMBL" id="VIGC01000002">
    <property type="protein sequence ID" value="TQE97601.1"/>
    <property type="molecule type" value="Genomic_DNA"/>
</dbReference>
<reference evidence="3 4" key="1">
    <citation type="submission" date="2019-06" db="EMBL/GenBank/DDBJ databases">
        <title>Genome sequence of Litorilinea aerophila BAA-2444.</title>
        <authorList>
            <person name="Maclea K.S."/>
            <person name="Maurais E.G."/>
            <person name="Iannazzi L.C."/>
        </authorList>
    </citation>
    <scope>NUCLEOTIDE SEQUENCE [LARGE SCALE GENOMIC DNA]</scope>
    <source>
        <strain evidence="3 4">ATCC BAA-2444</strain>
    </source>
</reference>
<comment type="caution">
    <text evidence="3">The sequence shown here is derived from an EMBL/GenBank/DDBJ whole genome shotgun (WGS) entry which is preliminary data.</text>
</comment>